<dbReference type="PANTHER" id="PTHR43751:SF3">
    <property type="entry name" value="SULFATASE N-TERMINAL DOMAIN-CONTAINING PROTEIN"/>
    <property type="match status" value="1"/>
</dbReference>
<dbReference type="RefSeq" id="XP_035339851.1">
    <property type="nucleotide sequence ID" value="XM_035483958.1"/>
</dbReference>
<organism evidence="4 5">
    <name type="scientific">Talaromyces rugulosus</name>
    <name type="common">Penicillium rugulosum</name>
    <dbReference type="NCBI Taxonomy" id="121627"/>
    <lineage>
        <taxon>Eukaryota</taxon>
        <taxon>Fungi</taxon>
        <taxon>Dikarya</taxon>
        <taxon>Ascomycota</taxon>
        <taxon>Pezizomycotina</taxon>
        <taxon>Eurotiomycetes</taxon>
        <taxon>Eurotiomycetidae</taxon>
        <taxon>Eurotiales</taxon>
        <taxon>Trichocomaceae</taxon>
        <taxon>Talaromyces</taxon>
        <taxon>Talaromyces sect. Islandici</taxon>
    </lineage>
</organism>
<evidence type="ECO:0000256" key="2">
    <source>
        <dbReference type="SAM" id="Phobius"/>
    </source>
</evidence>
<dbReference type="GeneID" id="55988265"/>
<dbReference type="InterPro" id="IPR052701">
    <property type="entry name" value="GAG_Ulvan_Degrading_Sulfatases"/>
</dbReference>
<dbReference type="OrthoDB" id="96314at2759"/>
<evidence type="ECO:0000259" key="3">
    <source>
        <dbReference type="Pfam" id="PF00884"/>
    </source>
</evidence>
<feature type="compositionally biased region" description="Polar residues" evidence="1">
    <location>
        <begin position="339"/>
        <end position="349"/>
    </location>
</feature>
<dbReference type="SUPFAM" id="SSF53649">
    <property type="entry name" value="Alkaline phosphatase-like"/>
    <property type="match status" value="1"/>
</dbReference>
<gene>
    <name evidence="4" type="ORF">TRUGW13939_00752</name>
</gene>
<dbReference type="InterPro" id="IPR000917">
    <property type="entry name" value="Sulfatase_N"/>
</dbReference>
<dbReference type="PANTHER" id="PTHR43751">
    <property type="entry name" value="SULFATASE"/>
    <property type="match status" value="1"/>
</dbReference>
<proteinExistence type="predicted"/>
<keyword evidence="2" id="KW-0812">Transmembrane</keyword>
<feature type="transmembrane region" description="Helical" evidence="2">
    <location>
        <begin position="68"/>
        <end position="86"/>
    </location>
</feature>
<dbReference type="Proteomes" id="UP000509510">
    <property type="component" value="Chromosome I"/>
</dbReference>
<dbReference type="Gene3D" id="3.40.720.10">
    <property type="entry name" value="Alkaline Phosphatase, subunit A"/>
    <property type="match status" value="1"/>
</dbReference>
<dbReference type="EMBL" id="CP055898">
    <property type="protein sequence ID" value="QKX53672.1"/>
    <property type="molecule type" value="Genomic_DNA"/>
</dbReference>
<feature type="compositionally biased region" description="Low complexity" evidence="1">
    <location>
        <begin position="191"/>
        <end position="206"/>
    </location>
</feature>
<feature type="region of interest" description="Disordered" evidence="1">
    <location>
        <begin position="169"/>
        <end position="206"/>
    </location>
</feature>
<feature type="transmembrane region" description="Helical" evidence="2">
    <location>
        <begin position="41"/>
        <end position="62"/>
    </location>
</feature>
<evidence type="ECO:0000313" key="5">
    <source>
        <dbReference type="Proteomes" id="UP000509510"/>
    </source>
</evidence>
<keyword evidence="5" id="KW-1185">Reference proteome</keyword>
<feature type="transmembrane region" description="Helical" evidence="2">
    <location>
        <begin position="127"/>
        <end position="146"/>
    </location>
</feature>
<evidence type="ECO:0000256" key="1">
    <source>
        <dbReference type="SAM" id="MobiDB-lite"/>
    </source>
</evidence>
<keyword evidence="2" id="KW-0472">Membrane</keyword>
<protein>
    <recommendedName>
        <fullName evidence="3">Sulfatase N-terminal domain-containing protein</fullName>
    </recommendedName>
</protein>
<dbReference type="InterPro" id="IPR017850">
    <property type="entry name" value="Alkaline_phosphatase_core_sf"/>
</dbReference>
<feature type="domain" description="Sulfatase N-terminal" evidence="3">
    <location>
        <begin position="542"/>
        <end position="740"/>
    </location>
</feature>
<accession>A0A7H8QJ67</accession>
<dbReference type="KEGG" id="trg:TRUGW13939_00752"/>
<keyword evidence="2" id="KW-1133">Transmembrane helix</keyword>
<feature type="region of interest" description="Disordered" evidence="1">
    <location>
        <begin position="317"/>
        <end position="349"/>
    </location>
</feature>
<dbReference type="Pfam" id="PF00884">
    <property type="entry name" value="Sulfatase"/>
    <property type="match status" value="1"/>
</dbReference>
<feature type="transmembrane region" description="Helical" evidence="2">
    <location>
        <begin position="208"/>
        <end position="226"/>
    </location>
</feature>
<reference evidence="5" key="1">
    <citation type="submission" date="2020-06" db="EMBL/GenBank/DDBJ databases">
        <title>A chromosome-scale genome assembly of Talaromyces rugulosus W13939.</title>
        <authorList>
            <person name="Wang B."/>
            <person name="Guo L."/>
            <person name="Ye K."/>
            <person name="Wang L."/>
        </authorList>
    </citation>
    <scope>NUCLEOTIDE SEQUENCE [LARGE SCALE GENOMIC DNA]</scope>
    <source>
        <strain evidence="5">W13939</strain>
    </source>
</reference>
<feature type="compositionally biased region" description="Basic and acidic residues" evidence="1">
    <location>
        <begin position="317"/>
        <end position="338"/>
    </location>
</feature>
<dbReference type="AlphaFoldDB" id="A0A7H8QJ67"/>
<name>A0A7H8QJ67_TALRU</name>
<feature type="compositionally biased region" description="Polar residues" evidence="1">
    <location>
        <begin position="181"/>
        <end position="190"/>
    </location>
</feature>
<feature type="transmembrane region" description="Helical" evidence="2">
    <location>
        <begin position="12"/>
        <end position="29"/>
    </location>
</feature>
<evidence type="ECO:0000313" key="4">
    <source>
        <dbReference type="EMBL" id="QKX53672.1"/>
    </source>
</evidence>
<sequence>MGLLPPSLVPFFYSLLVVACLSSKLLHLAQHEHSLPLAEFLIYLPTLFFQDALVICLGRLLLRGPDGVLQWFSCVVGALMAVITFASSAMQIGFFWETGSQIEWGASGSFLRDPAAMKILLSGVRSVALSGVMLFLIAYLTTPYLYTMTGGLLTAGRGLLGGNNNGAAASSSSSSSLDVLPTTTVNATTESSSMRKSSNGSSNNRNRGVSVSTAVIIVVFLLFLRVRRPRLPYDHLASTLPFALSAAFHRHPAHHGCPQSGVTPFPFPELVEPARWERPVGHYPGWIPDHSWPSSWPKWLPEHPPPGFSRWAKQMKKNTDNKHGHGHGQQDEKSECKEQTATYSAATDPSKISNLDNDIYKQLKTAFDQHSVRIEHIVLLTLESARKETFPMKQGTDLYDMVLDTFDQKKRAAGIDRLSSMTPTAQMVTGEFATNSTGQTNTFDDWPWHAEGGAGGGGGGGGGDGGINIKGAMTGSSLTLKSLLSSHCGVMPLPVDLLEEAKLDIYQPCLPHILGLFDSKKTGRPNSQQRFDERQWRSVFVQSSTDSYDRQALMTRRMGFDESIAKGTLDDPDSKYYPPRSAEINYFGYAEEELEPYLKDVIFAAAENKTRLFLSHMTSTTHHPWNVPATVHREDYFGQEKVKHKDLNAFFNTVHYVDRWVGKILKYLEEARIAEQTLVVIVGDHGQAFEEDDWTQGTYENSHISNFRVPLVFRHPRLPRIEVEANATSLSIVPTILDLLVHSNSLNAHDRRIAEWLAPEYQGQSLARPFKNSQSGRRSWNMGIINAGGSLLSLTSAGDPYRLVVPVQNSSSVAGDKVFEYRFTHTGMDPAEKLALERWSLDELVPAVNKFYGAEAARWTESAALMGRWWIDEQKRIWNYP</sequence>